<evidence type="ECO:0000313" key="2">
    <source>
        <dbReference type="EMBL" id="UOQ69389.1"/>
    </source>
</evidence>
<dbReference type="EMBL" id="CP095065">
    <property type="protein sequence ID" value="UOQ69389.1"/>
    <property type="molecule type" value="Genomic_DNA"/>
</dbReference>
<name>A0ABY4GES0_9BACT</name>
<evidence type="ECO:0000259" key="1">
    <source>
        <dbReference type="PROSITE" id="PS50925"/>
    </source>
</evidence>
<proteinExistence type="predicted"/>
<keyword evidence="2" id="KW-0614">Plasmid</keyword>
<dbReference type="RefSeq" id="WP_245127139.1">
    <property type="nucleotide sequence ID" value="NZ_CP095065.1"/>
</dbReference>
<dbReference type="Proteomes" id="UP000830401">
    <property type="component" value="Plasmid unnamed4"/>
</dbReference>
<dbReference type="Pfam" id="PF04940">
    <property type="entry name" value="BLUF"/>
    <property type="match status" value="1"/>
</dbReference>
<feature type="domain" description="BLUF" evidence="1">
    <location>
        <begin position="59"/>
        <end position="150"/>
    </location>
</feature>
<dbReference type="SUPFAM" id="SSF54975">
    <property type="entry name" value="Acylphosphatase/BLUF domain-like"/>
    <property type="match status" value="1"/>
</dbReference>
<keyword evidence="3" id="KW-1185">Reference proteome</keyword>
<dbReference type="PROSITE" id="PS50925">
    <property type="entry name" value="BLUF"/>
    <property type="match status" value="1"/>
</dbReference>
<reference evidence="2" key="1">
    <citation type="submission" date="2022-04" db="EMBL/GenBank/DDBJ databases">
        <title>Hymenobacter sp. isolated from the air.</title>
        <authorList>
            <person name="Won M."/>
            <person name="Lee C.-M."/>
            <person name="Woen H.-Y."/>
            <person name="Kwon S.-W."/>
        </authorList>
    </citation>
    <scope>NUCLEOTIDE SEQUENCE</scope>
    <source>
        <strain evidence="2">5420S-77</strain>
        <plasmid evidence="2">unnamed4</plasmid>
    </source>
</reference>
<dbReference type="InterPro" id="IPR036046">
    <property type="entry name" value="Acylphosphatase-like_dom_sf"/>
</dbReference>
<gene>
    <name evidence="2" type="ORF">MUN86_27245</name>
</gene>
<accession>A0ABY4GES0</accession>
<dbReference type="InterPro" id="IPR007024">
    <property type="entry name" value="BLUF_domain"/>
</dbReference>
<geneLocation type="plasmid" evidence="2 3">
    <name>unnamed4</name>
</geneLocation>
<protein>
    <submittedName>
        <fullName evidence="2">BLUF domain-containing protein</fullName>
    </submittedName>
</protein>
<dbReference type="Gene3D" id="3.30.70.100">
    <property type="match status" value="1"/>
</dbReference>
<organism evidence="2 3">
    <name type="scientific">Hymenobacter volaticus</name>
    <dbReference type="NCBI Taxonomy" id="2932254"/>
    <lineage>
        <taxon>Bacteria</taxon>
        <taxon>Pseudomonadati</taxon>
        <taxon>Bacteroidota</taxon>
        <taxon>Cytophagia</taxon>
        <taxon>Cytophagales</taxon>
        <taxon>Hymenobacteraceae</taxon>
        <taxon>Hymenobacter</taxon>
    </lineage>
</organism>
<sequence length="196" mass="22539">MSDYSLPNEAARRRAVAAFIRFTTNTTLAPPRYERELLARYQTGELTIDEVLVLLETSVYHVLYRSQTKLGLVLPDVEALVNWSRHYNHEHHLTGLLLYSDDRFVQLLEGEEIAVRTLFARIQQDARHTQVVTLSEGPGPQRWFAEWSMAWGQIDPLELEQVLGTVETHAPVPESITDPHLRTLLHVFHQFGSKLD</sequence>
<evidence type="ECO:0000313" key="3">
    <source>
        <dbReference type="Proteomes" id="UP000830401"/>
    </source>
</evidence>
<dbReference type="SMART" id="SM01034">
    <property type="entry name" value="BLUF"/>
    <property type="match status" value="1"/>
</dbReference>